<protein>
    <submittedName>
        <fullName evidence="1">Uncharacterized protein</fullName>
    </submittedName>
</protein>
<gene>
    <name evidence="1" type="ORF">HPP92_018019</name>
</gene>
<proteinExistence type="predicted"/>
<keyword evidence="2" id="KW-1185">Reference proteome</keyword>
<sequence>METVEINELEGCGGGTTKWRGFLGGSNNVGQQLLKIDDSVHFFHSLMAIRNVPYSLKQGCFLIKIERMEEIAQERSEKFRRENIVARAQEDSVQGLPDGRSSP</sequence>
<organism evidence="1 2">
    <name type="scientific">Vanilla planifolia</name>
    <name type="common">Vanilla</name>
    <dbReference type="NCBI Taxonomy" id="51239"/>
    <lineage>
        <taxon>Eukaryota</taxon>
        <taxon>Viridiplantae</taxon>
        <taxon>Streptophyta</taxon>
        <taxon>Embryophyta</taxon>
        <taxon>Tracheophyta</taxon>
        <taxon>Spermatophyta</taxon>
        <taxon>Magnoliopsida</taxon>
        <taxon>Liliopsida</taxon>
        <taxon>Asparagales</taxon>
        <taxon>Orchidaceae</taxon>
        <taxon>Vanilloideae</taxon>
        <taxon>Vanilleae</taxon>
        <taxon>Vanilla</taxon>
    </lineage>
</organism>
<name>A0A835QB92_VANPL</name>
<dbReference type="AlphaFoldDB" id="A0A835QB92"/>
<dbReference type="EMBL" id="JADCNL010000009">
    <property type="protein sequence ID" value="KAG0466439.1"/>
    <property type="molecule type" value="Genomic_DNA"/>
</dbReference>
<comment type="caution">
    <text evidence="1">The sequence shown here is derived from an EMBL/GenBank/DDBJ whole genome shotgun (WGS) entry which is preliminary data.</text>
</comment>
<accession>A0A835QB92</accession>
<dbReference type="Proteomes" id="UP000636800">
    <property type="component" value="Unassembled WGS sequence"/>
</dbReference>
<evidence type="ECO:0000313" key="2">
    <source>
        <dbReference type="Proteomes" id="UP000636800"/>
    </source>
</evidence>
<reference evidence="1 2" key="1">
    <citation type="journal article" date="2020" name="Nat. Food">
        <title>A phased Vanilla planifolia genome enables genetic improvement of flavour and production.</title>
        <authorList>
            <person name="Hasing T."/>
            <person name="Tang H."/>
            <person name="Brym M."/>
            <person name="Khazi F."/>
            <person name="Huang T."/>
            <person name="Chambers A.H."/>
        </authorList>
    </citation>
    <scope>NUCLEOTIDE SEQUENCE [LARGE SCALE GENOMIC DNA]</scope>
    <source>
        <tissue evidence="1">Leaf</tissue>
    </source>
</reference>
<evidence type="ECO:0000313" key="1">
    <source>
        <dbReference type="EMBL" id="KAG0466439.1"/>
    </source>
</evidence>